<protein>
    <recommendedName>
        <fullName evidence="1">CRAL-TRIO domain-containing protein</fullName>
    </recommendedName>
</protein>
<evidence type="ECO:0000259" key="1">
    <source>
        <dbReference type="PROSITE" id="PS50191"/>
    </source>
</evidence>
<sequence>MSYCNIHVLSMNNLSEDARRYALENLNETDENRRYCLENIRLWLQNDVPWIKGRSEDKYILPFLRGCKFNLTKTKMKLKNYYMMKRDRPEWFSNRNPLLPEIQALVKLGAFVPLKHTQDNKMVIIIRTAAHDPKIHTWNDVFKVGKMILDVACQEIVNAQIFGVIAIFDMTGMGFTHYKSMTPTLIKNVVFAWQNYHVRPKQLEYINSPTYINIALRIFKSFMTEKMRGRVKVHFGGVEEAQTIVAKDILPVEYGGSGESLNNLSQFWVEQLLKYRDWFAEDEFYKAEQTEASSIMN</sequence>
<dbReference type="InterPro" id="IPR036865">
    <property type="entry name" value="CRAL-TRIO_dom_sf"/>
</dbReference>
<dbReference type="Gene3D" id="1.20.5.1200">
    <property type="entry name" value="Alpha-tocopherol transfer"/>
    <property type="match status" value="1"/>
</dbReference>
<dbReference type="PRINTS" id="PR00180">
    <property type="entry name" value="CRETINALDHBP"/>
</dbReference>
<feature type="domain" description="CRAL-TRIO" evidence="1">
    <location>
        <begin position="99"/>
        <end position="262"/>
    </location>
</feature>
<dbReference type="CDD" id="cd00170">
    <property type="entry name" value="SEC14"/>
    <property type="match status" value="1"/>
</dbReference>
<organism evidence="2 3">
    <name type="scientific">Dendroctonus ponderosae</name>
    <name type="common">Mountain pine beetle</name>
    <dbReference type="NCBI Taxonomy" id="77166"/>
    <lineage>
        <taxon>Eukaryota</taxon>
        <taxon>Metazoa</taxon>
        <taxon>Ecdysozoa</taxon>
        <taxon>Arthropoda</taxon>
        <taxon>Hexapoda</taxon>
        <taxon>Insecta</taxon>
        <taxon>Pterygota</taxon>
        <taxon>Neoptera</taxon>
        <taxon>Endopterygota</taxon>
        <taxon>Coleoptera</taxon>
        <taxon>Polyphaga</taxon>
        <taxon>Cucujiformia</taxon>
        <taxon>Curculionidae</taxon>
        <taxon>Scolytinae</taxon>
        <taxon>Dendroctonus</taxon>
    </lineage>
</organism>
<dbReference type="GO" id="GO:1902936">
    <property type="term" value="F:phosphatidylinositol bisphosphate binding"/>
    <property type="evidence" value="ECO:0007669"/>
    <property type="project" value="TreeGrafter"/>
</dbReference>
<dbReference type="AlphaFoldDB" id="A0AAR5QCZ4"/>
<dbReference type="Pfam" id="PF00650">
    <property type="entry name" value="CRAL_TRIO"/>
    <property type="match status" value="1"/>
</dbReference>
<dbReference type="InterPro" id="IPR001251">
    <property type="entry name" value="CRAL-TRIO_dom"/>
</dbReference>
<dbReference type="SMART" id="SM00516">
    <property type="entry name" value="SEC14"/>
    <property type="match status" value="1"/>
</dbReference>
<name>A0AAR5QCZ4_DENPD</name>
<dbReference type="PROSITE" id="PS50191">
    <property type="entry name" value="CRAL_TRIO"/>
    <property type="match status" value="1"/>
</dbReference>
<reference evidence="3" key="1">
    <citation type="journal article" date="2013" name="Genome Biol.">
        <title>Draft genome of the mountain pine beetle, Dendroctonus ponderosae Hopkins, a major forest pest.</title>
        <authorList>
            <person name="Keeling C.I."/>
            <person name="Yuen M.M."/>
            <person name="Liao N.Y."/>
            <person name="Docking T.R."/>
            <person name="Chan S.K."/>
            <person name="Taylor G.A."/>
            <person name="Palmquist D.L."/>
            <person name="Jackman S.D."/>
            <person name="Nguyen A."/>
            <person name="Li M."/>
            <person name="Henderson H."/>
            <person name="Janes J.K."/>
            <person name="Zhao Y."/>
            <person name="Pandoh P."/>
            <person name="Moore R."/>
            <person name="Sperling F.A."/>
            <person name="Huber D.P."/>
            <person name="Birol I."/>
            <person name="Jones S.J."/>
            <person name="Bohlmann J."/>
        </authorList>
    </citation>
    <scope>NUCLEOTIDE SEQUENCE</scope>
</reference>
<keyword evidence="3" id="KW-1185">Reference proteome</keyword>
<dbReference type="PANTHER" id="PTHR10174">
    <property type="entry name" value="ALPHA-TOCOPHEROL TRANSFER PROTEIN-RELATED"/>
    <property type="match status" value="1"/>
</dbReference>
<dbReference type="RefSeq" id="XP_019771098.1">
    <property type="nucleotide sequence ID" value="XM_019915539.2"/>
</dbReference>
<reference evidence="2" key="2">
    <citation type="submission" date="2024-08" db="UniProtKB">
        <authorList>
            <consortium name="EnsemblMetazoa"/>
        </authorList>
    </citation>
    <scope>IDENTIFICATION</scope>
</reference>
<proteinExistence type="predicted"/>
<dbReference type="KEGG" id="dpa:109545056"/>
<accession>A0AAR5QCZ4</accession>
<dbReference type="Proteomes" id="UP000019118">
    <property type="component" value="Unassembled WGS sequence"/>
</dbReference>
<evidence type="ECO:0000313" key="2">
    <source>
        <dbReference type="EnsemblMetazoa" id="XP_019771098.1"/>
    </source>
</evidence>
<dbReference type="EnsemblMetazoa" id="XM_019915539.1">
    <property type="protein sequence ID" value="XP_019771098.1"/>
    <property type="gene ID" value="LOC109545056"/>
</dbReference>
<dbReference type="GO" id="GO:0016020">
    <property type="term" value="C:membrane"/>
    <property type="evidence" value="ECO:0007669"/>
    <property type="project" value="TreeGrafter"/>
</dbReference>
<dbReference type="SUPFAM" id="SSF46938">
    <property type="entry name" value="CRAL/TRIO N-terminal domain"/>
    <property type="match status" value="1"/>
</dbReference>
<dbReference type="InterPro" id="IPR036273">
    <property type="entry name" value="CRAL/TRIO_N_dom_sf"/>
</dbReference>
<dbReference type="PANTHER" id="PTHR10174:SF224">
    <property type="entry name" value="RETINOL-BINDING PROTEIN PINTA"/>
    <property type="match status" value="1"/>
</dbReference>
<dbReference type="Gene3D" id="3.40.525.10">
    <property type="entry name" value="CRAL-TRIO lipid binding domain"/>
    <property type="match status" value="1"/>
</dbReference>
<dbReference type="Gene3D" id="1.10.8.20">
    <property type="entry name" value="N-terminal domain of phosphatidylinositol transfer protein sec14p"/>
    <property type="match status" value="1"/>
</dbReference>
<evidence type="ECO:0000313" key="3">
    <source>
        <dbReference type="Proteomes" id="UP000019118"/>
    </source>
</evidence>
<dbReference type="GeneID" id="109545056"/>
<dbReference type="SUPFAM" id="SSF52087">
    <property type="entry name" value="CRAL/TRIO domain"/>
    <property type="match status" value="1"/>
</dbReference>